<dbReference type="Gene3D" id="3.40.50.300">
    <property type="entry name" value="P-loop containing nucleotide triphosphate hydrolases"/>
    <property type="match status" value="1"/>
</dbReference>
<gene>
    <name evidence="1" type="ORF">TSACC_22964</name>
</gene>
<protein>
    <submittedName>
        <fullName evidence="1">Predicted kinase</fullName>
    </submittedName>
</protein>
<dbReference type="InParanoid" id="A0A146GA71"/>
<reference evidence="2" key="1">
    <citation type="journal article" date="2017" name="Genome Announc.">
        <title>Draft Genome Sequence of Terrimicrobium sacchariphilum NM-5T, a Facultative Anaerobic Soil Bacterium of the Class Spartobacteria.</title>
        <authorList>
            <person name="Qiu Y.L."/>
            <person name="Tourlousse D.M."/>
            <person name="Matsuura N."/>
            <person name="Ohashi A."/>
            <person name="Sekiguchi Y."/>
        </authorList>
    </citation>
    <scope>NUCLEOTIDE SEQUENCE [LARGE SCALE GENOMIC DNA]</scope>
    <source>
        <strain evidence="2">NM-5</strain>
    </source>
</reference>
<keyword evidence="1" id="KW-0808">Transferase</keyword>
<evidence type="ECO:0000313" key="1">
    <source>
        <dbReference type="EMBL" id="GAT34539.1"/>
    </source>
</evidence>
<dbReference type="GO" id="GO:0016301">
    <property type="term" value="F:kinase activity"/>
    <property type="evidence" value="ECO:0007669"/>
    <property type="project" value="UniProtKB-KW"/>
</dbReference>
<evidence type="ECO:0000313" key="2">
    <source>
        <dbReference type="Proteomes" id="UP000076023"/>
    </source>
</evidence>
<dbReference type="PANTHER" id="PTHR37807">
    <property type="entry name" value="OS07G0160300 PROTEIN"/>
    <property type="match status" value="1"/>
</dbReference>
<name>A0A146GA71_TERSA</name>
<dbReference type="PANTHER" id="PTHR37807:SF3">
    <property type="entry name" value="OS07G0160300 PROTEIN"/>
    <property type="match status" value="1"/>
</dbReference>
<organism evidence="1 2">
    <name type="scientific">Terrimicrobium sacchariphilum</name>
    <dbReference type="NCBI Taxonomy" id="690879"/>
    <lineage>
        <taxon>Bacteria</taxon>
        <taxon>Pseudomonadati</taxon>
        <taxon>Verrucomicrobiota</taxon>
        <taxon>Terrimicrobiia</taxon>
        <taxon>Terrimicrobiales</taxon>
        <taxon>Terrimicrobiaceae</taxon>
        <taxon>Terrimicrobium</taxon>
    </lineage>
</organism>
<dbReference type="Proteomes" id="UP000076023">
    <property type="component" value="Unassembled WGS sequence"/>
</dbReference>
<dbReference type="EMBL" id="BDCO01000002">
    <property type="protein sequence ID" value="GAT34539.1"/>
    <property type="molecule type" value="Genomic_DNA"/>
</dbReference>
<dbReference type="SUPFAM" id="SSF52540">
    <property type="entry name" value="P-loop containing nucleoside triphosphate hydrolases"/>
    <property type="match status" value="1"/>
</dbReference>
<dbReference type="AlphaFoldDB" id="A0A146GA71"/>
<dbReference type="STRING" id="690879.TSACC_22964"/>
<dbReference type="Pfam" id="PF13671">
    <property type="entry name" value="AAA_33"/>
    <property type="match status" value="1"/>
</dbReference>
<keyword evidence="1" id="KW-0418">Kinase</keyword>
<keyword evidence="2" id="KW-1185">Reference proteome</keyword>
<dbReference type="InterPro" id="IPR027417">
    <property type="entry name" value="P-loop_NTPase"/>
</dbReference>
<sequence length="183" mass="20275">MSSSRNSKLPTLTIVAGRPGAGKSTLAHILAKRIHCPLISRDDIKEGMVNATGDKGVPGGQLAQNALTTFFEVIELLLGRGVTVVADAFFPEELWKSQIAKLGPLAKINLVVCDVEDDIASERLERRRNADPYWDEFHNQPVNQKLMPATRYEPPELGVPTLIVSCRSEYNPEIESIYRFTKS</sequence>
<accession>A0A146GA71</accession>
<proteinExistence type="predicted"/>
<comment type="caution">
    <text evidence="1">The sequence shown here is derived from an EMBL/GenBank/DDBJ whole genome shotgun (WGS) entry which is preliminary data.</text>
</comment>